<dbReference type="NCBIfam" id="TIGR02210">
    <property type="entry name" value="rodA_shape"/>
    <property type="match status" value="1"/>
</dbReference>
<dbReference type="GO" id="GO:0032153">
    <property type="term" value="C:cell division site"/>
    <property type="evidence" value="ECO:0007669"/>
    <property type="project" value="TreeGrafter"/>
</dbReference>
<reference evidence="10" key="1">
    <citation type="submission" date="2022-01" db="EMBL/GenBank/DDBJ databases">
        <title>Genome-Based Taxonomic Classification of the Phylum Actinobacteria.</title>
        <authorList>
            <person name="Gao Y."/>
        </authorList>
    </citation>
    <scope>NUCLEOTIDE SEQUENCE</scope>
    <source>
        <strain evidence="10">KLBMP 8922</strain>
    </source>
</reference>
<keyword evidence="11" id="KW-1185">Reference proteome</keyword>
<feature type="transmembrane region" description="Helical" evidence="9">
    <location>
        <begin position="189"/>
        <end position="207"/>
    </location>
</feature>
<dbReference type="EMBL" id="JAKFHA010000050">
    <property type="protein sequence ID" value="MCF2533504.1"/>
    <property type="molecule type" value="Genomic_DNA"/>
</dbReference>
<keyword evidence="3 9" id="KW-0812">Transmembrane</keyword>
<evidence type="ECO:0000256" key="9">
    <source>
        <dbReference type="SAM" id="Phobius"/>
    </source>
</evidence>
<organism evidence="10 11">
    <name type="scientific">Yinghuangia soli</name>
    <dbReference type="NCBI Taxonomy" id="2908204"/>
    <lineage>
        <taxon>Bacteria</taxon>
        <taxon>Bacillati</taxon>
        <taxon>Actinomycetota</taxon>
        <taxon>Actinomycetes</taxon>
        <taxon>Kitasatosporales</taxon>
        <taxon>Streptomycetaceae</taxon>
        <taxon>Yinghuangia</taxon>
    </lineage>
</organism>
<name>A0AA41U937_9ACTN</name>
<dbReference type="RefSeq" id="WP_235058276.1">
    <property type="nucleotide sequence ID" value="NZ_JAKFHA010000050.1"/>
</dbReference>
<sequence>MNLGLKMRNSRPKAFGLGGPPTLQKLSPAFAEQRRSLATRALERDAPVRRLDWMLFGAALALSVIGSLLVWSATRPRTHLTGGDPQAFLKKHLLNLAIGLVLFAGVAVLGHRRLRVLVPFVGILAILGLLAALSPLGATINGQKAWILLPAGFSLQPAELAKIGVILGMAMLLAERVDTGDVERPGNRAVFWSLVIAMMPIGIIMLMPDLGSAMVICVIILGVLLASGAQARWIGGLVGLGVMGALAVWKLGILSQYQIDRFAAFTDPTLDPAGVGYNVAQAKMAVGFGGLFGTGLFQGPQTQGQFVPEQQTDFVFSVAGEELGLVGCSVILFLFGVLLWRGIRIAVNADDLFGTIIAAGVVAWLGFQMFENVGMNIGIMPVAGLPLPFVSYGGSSMFAIWIAIGLLQSVHMRGARSLTRA</sequence>
<evidence type="ECO:0000256" key="3">
    <source>
        <dbReference type="ARBA" id="ARBA00022692"/>
    </source>
</evidence>
<dbReference type="GO" id="GO:0005886">
    <property type="term" value="C:plasma membrane"/>
    <property type="evidence" value="ECO:0007669"/>
    <property type="project" value="TreeGrafter"/>
</dbReference>
<evidence type="ECO:0000256" key="7">
    <source>
        <dbReference type="ARBA" id="ARBA00044770"/>
    </source>
</evidence>
<dbReference type="InterPro" id="IPR001182">
    <property type="entry name" value="FtsW/RodA"/>
</dbReference>
<evidence type="ECO:0000256" key="4">
    <source>
        <dbReference type="ARBA" id="ARBA00022960"/>
    </source>
</evidence>
<comment type="subcellular location">
    <subcellularLocation>
        <location evidence="1">Membrane</location>
        <topology evidence="1">Multi-pass membrane protein</topology>
    </subcellularLocation>
</comment>
<feature type="transmembrane region" description="Helical" evidence="9">
    <location>
        <begin position="352"/>
        <end position="370"/>
    </location>
</feature>
<proteinExistence type="predicted"/>
<feature type="transmembrane region" description="Helical" evidence="9">
    <location>
        <begin position="237"/>
        <end position="259"/>
    </location>
</feature>
<comment type="caution">
    <text evidence="10">The sequence shown here is derived from an EMBL/GenBank/DDBJ whole genome shotgun (WGS) entry which is preliminary data.</text>
</comment>
<dbReference type="PANTHER" id="PTHR30474:SF14">
    <property type="entry name" value="CELL CYCLE PROTEIN"/>
    <property type="match status" value="1"/>
</dbReference>
<accession>A0AA41U937</accession>
<dbReference type="GO" id="GO:0008955">
    <property type="term" value="F:peptidoglycan glycosyltransferase activity"/>
    <property type="evidence" value="ECO:0007669"/>
    <property type="project" value="UniProtKB-EC"/>
</dbReference>
<dbReference type="GO" id="GO:0051301">
    <property type="term" value="P:cell division"/>
    <property type="evidence" value="ECO:0007669"/>
    <property type="project" value="InterPro"/>
</dbReference>
<evidence type="ECO:0000313" key="10">
    <source>
        <dbReference type="EMBL" id="MCF2533504.1"/>
    </source>
</evidence>
<evidence type="ECO:0000256" key="6">
    <source>
        <dbReference type="ARBA" id="ARBA00023136"/>
    </source>
</evidence>
<feature type="transmembrane region" description="Helical" evidence="9">
    <location>
        <begin position="160"/>
        <end position="177"/>
    </location>
</feature>
<comment type="pathway">
    <text evidence="2">Cell wall biogenesis; peptidoglycan biosynthesis.</text>
</comment>
<gene>
    <name evidence="10" type="primary">rodA</name>
    <name evidence="10" type="ORF">LZ495_40670</name>
</gene>
<evidence type="ECO:0000313" key="11">
    <source>
        <dbReference type="Proteomes" id="UP001165378"/>
    </source>
</evidence>
<evidence type="ECO:0000256" key="1">
    <source>
        <dbReference type="ARBA" id="ARBA00004141"/>
    </source>
</evidence>
<dbReference type="Proteomes" id="UP001165378">
    <property type="component" value="Unassembled WGS sequence"/>
</dbReference>
<feature type="transmembrane region" description="Helical" evidence="9">
    <location>
        <begin position="93"/>
        <end position="110"/>
    </location>
</feature>
<feature type="transmembrane region" description="Helical" evidence="9">
    <location>
        <begin position="117"/>
        <end position="140"/>
    </location>
</feature>
<evidence type="ECO:0000256" key="5">
    <source>
        <dbReference type="ARBA" id="ARBA00022989"/>
    </source>
</evidence>
<keyword evidence="4" id="KW-0133">Cell shape</keyword>
<keyword evidence="6 9" id="KW-0472">Membrane</keyword>
<dbReference type="EC" id="2.4.99.28" evidence="7"/>
<dbReference type="InterPro" id="IPR011923">
    <property type="entry name" value="RodA/MrdB"/>
</dbReference>
<dbReference type="GO" id="GO:0015648">
    <property type="term" value="F:lipid-linked peptidoglycan transporter activity"/>
    <property type="evidence" value="ECO:0007669"/>
    <property type="project" value="TreeGrafter"/>
</dbReference>
<dbReference type="GO" id="GO:0008360">
    <property type="term" value="P:regulation of cell shape"/>
    <property type="evidence" value="ECO:0007669"/>
    <property type="project" value="UniProtKB-KW"/>
</dbReference>
<evidence type="ECO:0000256" key="8">
    <source>
        <dbReference type="ARBA" id="ARBA00049902"/>
    </source>
</evidence>
<evidence type="ECO:0000256" key="2">
    <source>
        <dbReference type="ARBA" id="ARBA00004752"/>
    </source>
</evidence>
<dbReference type="AlphaFoldDB" id="A0AA41U937"/>
<dbReference type="InterPro" id="IPR018365">
    <property type="entry name" value="Cell_cycle_FtsW-rel_CS"/>
</dbReference>
<dbReference type="Pfam" id="PF01098">
    <property type="entry name" value="FTSW_RODA_SPOVE"/>
    <property type="match status" value="1"/>
</dbReference>
<feature type="transmembrane region" description="Helical" evidence="9">
    <location>
        <begin position="323"/>
        <end position="340"/>
    </location>
</feature>
<comment type="catalytic activity">
    <reaction evidence="8">
        <text>[GlcNAc-(1-&gt;4)-Mur2Ac(oyl-L-Ala-gamma-D-Glu-L-Lys-D-Ala-D-Ala)](n)-di-trans,octa-cis-undecaprenyl diphosphate + beta-D-GlcNAc-(1-&gt;4)-Mur2Ac(oyl-L-Ala-gamma-D-Glu-L-Lys-D-Ala-D-Ala)-di-trans,octa-cis-undecaprenyl diphosphate = [GlcNAc-(1-&gt;4)-Mur2Ac(oyl-L-Ala-gamma-D-Glu-L-Lys-D-Ala-D-Ala)](n+1)-di-trans,octa-cis-undecaprenyl diphosphate + di-trans,octa-cis-undecaprenyl diphosphate + H(+)</text>
        <dbReference type="Rhea" id="RHEA:23708"/>
        <dbReference type="Rhea" id="RHEA-COMP:9602"/>
        <dbReference type="Rhea" id="RHEA-COMP:9603"/>
        <dbReference type="ChEBI" id="CHEBI:15378"/>
        <dbReference type="ChEBI" id="CHEBI:58405"/>
        <dbReference type="ChEBI" id="CHEBI:60033"/>
        <dbReference type="ChEBI" id="CHEBI:78435"/>
        <dbReference type="EC" id="2.4.99.28"/>
    </reaction>
</comment>
<feature type="transmembrane region" description="Helical" evidence="9">
    <location>
        <begin position="390"/>
        <end position="410"/>
    </location>
</feature>
<protein>
    <recommendedName>
        <fullName evidence="7">peptidoglycan glycosyltransferase</fullName>
        <ecNumber evidence="7">2.4.99.28</ecNumber>
    </recommendedName>
</protein>
<feature type="transmembrane region" description="Helical" evidence="9">
    <location>
        <begin position="213"/>
        <end position="230"/>
    </location>
</feature>
<dbReference type="PANTHER" id="PTHR30474">
    <property type="entry name" value="CELL CYCLE PROTEIN"/>
    <property type="match status" value="1"/>
</dbReference>
<keyword evidence="5 9" id="KW-1133">Transmembrane helix</keyword>
<feature type="transmembrane region" description="Helical" evidence="9">
    <location>
        <begin position="53"/>
        <end position="73"/>
    </location>
</feature>
<dbReference type="PROSITE" id="PS00428">
    <property type="entry name" value="FTSW_RODA_SPOVE"/>
    <property type="match status" value="1"/>
</dbReference>